<dbReference type="InterPro" id="IPR023696">
    <property type="entry name" value="Ureohydrolase_dom_sf"/>
</dbReference>
<sequence>MSKQETRQHVILNFDDSAGVPERALNLDLGAWQEMIRFGCKWKQFQQLEQYLQTHIPQSGELGCVLLGSGDYHHVSHALLKRLKTSEPVHLIVCDNHPDNMRYPFGIHCGSWVYWASCLTHIARIDVIGIGSNDISLKHAWENHWSPLYKGKLHYWSLCQNASWTKWIGAEKAWHSFNDPDVLISEFLNEISNINLPIYLSIDKDVLSKEVVMTNWDQGYFLEQHLQDVIRFNQRALIGADITGDVSAYHYTNRFKRFLSASDGQNEPTVAEIQAWQVHQQQLNQRLIESIDLAWK</sequence>
<dbReference type="SUPFAM" id="SSF52768">
    <property type="entry name" value="Arginase/deacetylase"/>
    <property type="match status" value="1"/>
</dbReference>
<dbReference type="InParanoid" id="A0A2U3MZW8"/>
<dbReference type="EMBL" id="OOGT01000094">
    <property type="protein sequence ID" value="SPL70962.1"/>
    <property type="molecule type" value="Genomic_DNA"/>
</dbReference>
<gene>
    <name evidence="1" type="ORF">KPC_2140</name>
</gene>
<protein>
    <recommendedName>
        <fullName evidence="3">Arginase</fullName>
    </recommendedName>
</protein>
<organism evidence="1 2">
    <name type="scientific">Acinetobacter stercoris</name>
    <dbReference type="NCBI Taxonomy" id="2126983"/>
    <lineage>
        <taxon>Bacteria</taxon>
        <taxon>Pseudomonadati</taxon>
        <taxon>Pseudomonadota</taxon>
        <taxon>Gammaproteobacteria</taxon>
        <taxon>Moraxellales</taxon>
        <taxon>Moraxellaceae</taxon>
        <taxon>Acinetobacter</taxon>
    </lineage>
</organism>
<evidence type="ECO:0008006" key="3">
    <source>
        <dbReference type="Google" id="ProtNLM"/>
    </source>
</evidence>
<evidence type="ECO:0000313" key="2">
    <source>
        <dbReference type="Proteomes" id="UP000245974"/>
    </source>
</evidence>
<proteinExistence type="predicted"/>
<dbReference type="Gene3D" id="3.40.800.10">
    <property type="entry name" value="Ureohydrolase domain"/>
    <property type="match status" value="1"/>
</dbReference>
<name>A0A2U3MZW8_9GAMM</name>
<accession>A0A2U3MZW8</accession>
<dbReference type="Proteomes" id="UP000245974">
    <property type="component" value="Unassembled WGS sequence"/>
</dbReference>
<keyword evidence="2" id="KW-1185">Reference proteome</keyword>
<evidence type="ECO:0000313" key="1">
    <source>
        <dbReference type="EMBL" id="SPL70962.1"/>
    </source>
</evidence>
<reference evidence="2" key="1">
    <citation type="submission" date="2018-03" db="EMBL/GenBank/DDBJ databases">
        <authorList>
            <person name="Blom J."/>
        </authorList>
    </citation>
    <scope>NUCLEOTIDE SEQUENCE [LARGE SCALE GENOMIC DNA]</scope>
    <source>
        <strain evidence="2">KPC-SM-21</strain>
    </source>
</reference>
<dbReference type="AlphaFoldDB" id="A0A2U3MZW8"/>
<dbReference type="OrthoDB" id="8770139at2"/>
<dbReference type="RefSeq" id="WP_121974412.1">
    <property type="nucleotide sequence ID" value="NZ_OOGT01000094.1"/>
</dbReference>